<gene>
    <name evidence="4" type="primary">accB_1</name>
    <name evidence="4" type="ORF">SAMEA4384403_01156</name>
</gene>
<dbReference type="AlphaFoldDB" id="A0A239Z3S6"/>
<dbReference type="EMBL" id="LT906462">
    <property type="protein sequence ID" value="SNV65765.1"/>
    <property type="molecule type" value="Genomic_DNA"/>
</dbReference>
<dbReference type="OrthoDB" id="9811735at2"/>
<dbReference type="RefSeq" id="WP_095087670.1">
    <property type="nucleotide sequence ID" value="NZ_BMDM01000002.1"/>
</dbReference>
<proteinExistence type="predicted"/>
<dbReference type="Gene3D" id="2.40.50.100">
    <property type="match status" value="1"/>
</dbReference>
<dbReference type="InterPro" id="IPR011053">
    <property type="entry name" value="Single_hybrid_motif"/>
</dbReference>
<dbReference type="PANTHER" id="PTHR45266">
    <property type="entry name" value="OXALOACETATE DECARBOXYLASE ALPHA CHAIN"/>
    <property type="match status" value="1"/>
</dbReference>
<evidence type="ECO:0000313" key="5">
    <source>
        <dbReference type="Proteomes" id="UP000242084"/>
    </source>
</evidence>
<dbReference type="SUPFAM" id="SSF51230">
    <property type="entry name" value="Single hybrid motif"/>
    <property type="match status" value="1"/>
</dbReference>
<dbReference type="InterPro" id="IPR050709">
    <property type="entry name" value="Biotin_Carboxyl_Carrier/Decarb"/>
</dbReference>
<dbReference type="PROSITE" id="PS50968">
    <property type="entry name" value="BIOTINYL_LIPOYL"/>
    <property type="match status" value="1"/>
</dbReference>
<feature type="region of interest" description="Disordered" evidence="2">
    <location>
        <begin position="32"/>
        <end position="62"/>
    </location>
</feature>
<dbReference type="InterPro" id="IPR000089">
    <property type="entry name" value="Biotin_lipoyl"/>
</dbReference>
<dbReference type="Pfam" id="PF00364">
    <property type="entry name" value="Biotin_lipoyl"/>
    <property type="match status" value="1"/>
</dbReference>
<name>A0A239Z3S6_9STAP</name>
<keyword evidence="1" id="KW-0092">Biotin</keyword>
<organism evidence="4 5">
    <name type="scientific">Mammaliicoccus stepanovicii</name>
    <dbReference type="NCBI Taxonomy" id="643214"/>
    <lineage>
        <taxon>Bacteria</taxon>
        <taxon>Bacillati</taxon>
        <taxon>Bacillota</taxon>
        <taxon>Bacilli</taxon>
        <taxon>Bacillales</taxon>
        <taxon>Staphylococcaceae</taxon>
        <taxon>Mammaliicoccus</taxon>
    </lineage>
</organism>
<evidence type="ECO:0000313" key="4">
    <source>
        <dbReference type="EMBL" id="SNV65765.1"/>
    </source>
</evidence>
<dbReference type="KEGG" id="sste:SAMEA4384403_1156"/>
<dbReference type="PANTHER" id="PTHR45266:SF3">
    <property type="entry name" value="OXALOACETATE DECARBOXYLASE ALPHA CHAIN"/>
    <property type="match status" value="1"/>
</dbReference>
<dbReference type="CDD" id="cd06850">
    <property type="entry name" value="biotinyl_domain"/>
    <property type="match status" value="1"/>
</dbReference>
<keyword evidence="5" id="KW-1185">Reference proteome</keyword>
<reference evidence="4 5" key="1">
    <citation type="submission" date="2017-06" db="EMBL/GenBank/DDBJ databases">
        <authorList>
            <consortium name="Pathogen Informatics"/>
        </authorList>
    </citation>
    <scope>NUCLEOTIDE SEQUENCE [LARGE SCALE GENOMIC DNA]</scope>
    <source>
        <strain evidence="4 5">NCTC13839</strain>
    </source>
</reference>
<protein>
    <submittedName>
        <fullName evidence="4">Biotin carboxyl carrier protein of acetyl-CoA carboxylase</fullName>
    </submittedName>
</protein>
<accession>A0A239Z3S6</accession>
<evidence type="ECO:0000256" key="1">
    <source>
        <dbReference type="ARBA" id="ARBA00023267"/>
    </source>
</evidence>
<dbReference type="Proteomes" id="UP000242084">
    <property type="component" value="Chromosome 1"/>
</dbReference>
<evidence type="ECO:0000259" key="3">
    <source>
        <dbReference type="PROSITE" id="PS50968"/>
    </source>
</evidence>
<feature type="domain" description="Lipoyl-binding" evidence="3">
    <location>
        <begin position="62"/>
        <end position="139"/>
    </location>
</feature>
<sequence>MNLEKLEQVIQLMKNNDVSHLKYHDDKSEIEIDFGSSNPVDTSKDVRETSNQPASSESIDEKETIDAEILGTFYLQDEEELSTPLVKEGDQVKQGQIVGYIESMKVLNEVLSDQDGIIEKLHLNHGDPVEYGQTIITLK</sequence>
<evidence type="ECO:0000256" key="2">
    <source>
        <dbReference type="SAM" id="MobiDB-lite"/>
    </source>
</evidence>